<sequence>MATFRRALTHLAASEGPSSSVSDESLFPSSLLQHLTELGALTAPLPVEDGGLGLCSHPYGLMEMLRLTGCLSLSMGRCLEGHVNVLRLVALYGAHPQRTLLASAVKRGTLAGIWVTDGNTPVTITPTNTGYRLTGKKGFSSAVHEVGLALITARTAQDQTIMALVPTNDPVRITAGPGKLTGMTASGTGAYDFTGLVIHPENIVGQSGDYLRQPEFSAGAWRGSAVALGGMDRLTDLMLTELRNRKRDDNLHQQVRIGNALILRETASMWVCRAARAVCSTHLSPGDIAAIVNLARIAVEQAALELIPLVQRGLGLSAFVRGQAVEQVMRDLATYLRQPAPDETLTEAAHWFTDHPWPEDET</sequence>
<comment type="caution">
    <text evidence="2">The sequence shown here is derived from an EMBL/GenBank/DDBJ whole genome shotgun (WGS) entry which is preliminary data.</text>
</comment>
<dbReference type="Gene3D" id="1.20.140.10">
    <property type="entry name" value="Butyryl-CoA Dehydrogenase, subunit A, domain 3"/>
    <property type="match status" value="1"/>
</dbReference>
<evidence type="ECO:0000256" key="1">
    <source>
        <dbReference type="ARBA" id="ARBA00023002"/>
    </source>
</evidence>
<dbReference type="InterPro" id="IPR050741">
    <property type="entry name" value="Acyl-CoA_dehydrogenase"/>
</dbReference>
<dbReference type="InterPro" id="IPR046373">
    <property type="entry name" value="Acyl-CoA_Oxase/DH_mid-dom_sf"/>
</dbReference>
<accession>A0ABX0K076</accession>
<keyword evidence="1" id="KW-0560">Oxidoreductase</keyword>
<name>A0ABX0K076_9PROT</name>
<gene>
    <name evidence="2" type="ORF">GOB81_00635</name>
</gene>
<dbReference type="SUPFAM" id="SSF47203">
    <property type="entry name" value="Acyl-CoA dehydrogenase C-terminal domain-like"/>
    <property type="match status" value="1"/>
</dbReference>
<dbReference type="InterPro" id="IPR037069">
    <property type="entry name" value="AcylCoA_DH/ox_N_sf"/>
</dbReference>
<dbReference type="Gene3D" id="1.10.540.10">
    <property type="entry name" value="Acyl-CoA dehydrogenase/oxidase, N-terminal domain"/>
    <property type="match status" value="1"/>
</dbReference>
<keyword evidence="3" id="KW-1185">Reference proteome</keyword>
<dbReference type="EMBL" id="WOSY01000001">
    <property type="protein sequence ID" value="NHN87144.1"/>
    <property type="molecule type" value="Genomic_DNA"/>
</dbReference>
<evidence type="ECO:0000313" key="3">
    <source>
        <dbReference type="Proteomes" id="UP000631653"/>
    </source>
</evidence>
<organism evidence="2 3">
    <name type="scientific">Acetobacter conturbans</name>
    <dbReference type="NCBI Taxonomy" id="1737472"/>
    <lineage>
        <taxon>Bacteria</taxon>
        <taxon>Pseudomonadati</taxon>
        <taxon>Pseudomonadota</taxon>
        <taxon>Alphaproteobacteria</taxon>
        <taxon>Acetobacterales</taxon>
        <taxon>Acetobacteraceae</taxon>
        <taxon>Acetobacter</taxon>
    </lineage>
</organism>
<protein>
    <submittedName>
        <fullName evidence="2">Acyl-CoA dehydrogenase</fullName>
    </submittedName>
</protein>
<dbReference type="Proteomes" id="UP000631653">
    <property type="component" value="Unassembled WGS sequence"/>
</dbReference>
<dbReference type="PANTHER" id="PTHR48083">
    <property type="entry name" value="MEDIUM-CHAIN SPECIFIC ACYL-COA DEHYDROGENASE, MITOCHONDRIAL-RELATED"/>
    <property type="match status" value="1"/>
</dbReference>
<dbReference type="InterPro" id="IPR036250">
    <property type="entry name" value="AcylCo_DH-like_C"/>
</dbReference>
<dbReference type="InterPro" id="IPR009100">
    <property type="entry name" value="AcylCoA_DH/oxidase_NM_dom_sf"/>
</dbReference>
<dbReference type="SUPFAM" id="SSF56645">
    <property type="entry name" value="Acyl-CoA dehydrogenase NM domain-like"/>
    <property type="match status" value="1"/>
</dbReference>
<dbReference type="PANTHER" id="PTHR48083:SF37">
    <property type="entry name" value="DEHYDROGENASE, PUTATIVE-RELATED"/>
    <property type="match status" value="1"/>
</dbReference>
<evidence type="ECO:0000313" key="2">
    <source>
        <dbReference type="EMBL" id="NHN87144.1"/>
    </source>
</evidence>
<reference evidence="2 3" key="1">
    <citation type="journal article" date="2020" name="Int. J. Syst. Evol. Microbiol.">
        <title>Novel acetic acid bacteria from cider fermentations: Acetobacter conturbans sp. nov. and Acetobacter fallax sp. nov.</title>
        <authorList>
            <person name="Sombolestani A.S."/>
            <person name="Cleenwerck I."/>
            <person name="Cnockaert M."/>
            <person name="Borremans W."/>
            <person name="Wieme A.D."/>
            <person name="De Vuyst L."/>
            <person name="Vandamme P."/>
        </authorList>
    </citation>
    <scope>NUCLEOTIDE SEQUENCE [LARGE SCALE GENOMIC DNA]</scope>
    <source>
        <strain evidence="2 3">LMG 1627</strain>
    </source>
</reference>
<proteinExistence type="predicted"/>
<dbReference type="Gene3D" id="2.40.110.10">
    <property type="entry name" value="Butyryl-CoA Dehydrogenase, subunit A, domain 2"/>
    <property type="match status" value="1"/>
</dbReference>